<dbReference type="InterPro" id="IPR050515">
    <property type="entry name" value="Beta-lactam/transpept"/>
</dbReference>
<dbReference type="InterPro" id="IPR001460">
    <property type="entry name" value="PCN-bd_Tpept"/>
</dbReference>
<evidence type="ECO:0000256" key="1">
    <source>
        <dbReference type="ARBA" id="ARBA00004370"/>
    </source>
</evidence>
<keyword evidence="6 9" id="KW-0378">Hydrolase</keyword>
<organism evidence="13 14">
    <name type="scientific">Nesterenkonia aerolata</name>
    <dbReference type="NCBI Taxonomy" id="3074079"/>
    <lineage>
        <taxon>Bacteria</taxon>
        <taxon>Bacillati</taxon>
        <taxon>Actinomycetota</taxon>
        <taxon>Actinomycetes</taxon>
        <taxon>Micrococcales</taxon>
        <taxon>Micrococcaceae</taxon>
        <taxon>Nesterenkonia</taxon>
    </lineage>
</organism>
<keyword evidence="14" id="KW-1185">Reference proteome</keyword>
<dbReference type="SUPFAM" id="SSF56519">
    <property type="entry name" value="Penicillin binding protein dimerisation domain"/>
    <property type="match status" value="1"/>
</dbReference>
<dbReference type="Gene3D" id="3.90.1310.10">
    <property type="entry name" value="Penicillin-binding protein 2a (Domain 2)"/>
    <property type="match status" value="1"/>
</dbReference>
<evidence type="ECO:0000256" key="4">
    <source>
        <dbReference type="ARBA" id="ARBA00012865"/>
    </source>
</evidence>
<evidence type="ECO:0000256" key="7">
    <source>
        <dbReference type="ARBA" id="ARBA00023136"/>
    </source>
</evidence>
<proteinExistence type="inferred from homology"/>
<dbReference type="Proteomes" id="UP001251870">
    <property type="component" value="Unassembled WGS sequence"/>
</dbReference>
<comment type="subcellular location">
    <subcellularLocation>
        <location evidence="1">Membrane</location>
    </subcellularLocation>
</comment>
<evidence type="ECO:0000313" key="14">
    <source>
        <dbReference type="Proteomes" id="UP001251870"/>
    </source>
</evidence>
<dbReference type="InterPro" id="IPR012338">
    <property type="entry name" value="Beta-lactam/transpept-like"/>
</dbReference>
<dbReference type="SUPFAM" id="SSF56601">
    <property type="entry name" value="beta-lactamase/transpeptidase-like"/>
    <property type="match status" value="1"/>
</dbReference>
<comment type="similarity">
    <text evidence="3 9">Belongs to the class-D beta-lactamase family.</text>
</comment>
<feature type="compositionally biased region" description="Acidic residues" evidence="10">
    <location>
        <begin position="572"/>
        <end position="593"/>
    </location>
</feature>
<dbReference type="InterPro" id="IPR036138">
    <property type="entry name" value="PBP_dimer_sf"/>
</dbReference>
<evidence type="ECO:0000256" key="5">
    <source>
        <dbReference type="ARBA" id="ARBA00022729"/>
    </source>
</evidence>
<dbReference type="RefSeq" id="WP_310547411.1">
    <property type="nucleotide sequence ID" value="NZ_JAVKGR010000001.1"/>
</dbReference>
<protein>
    <recommendedName>
        <fullName evidence="4 9">Beta-lactamase</fullName>
        <ecNumber evidence="4 9">3.5.2.6</ecNumber>
    </recommendedName>
</protein>
<dbReference type="PANTHER" id="PTHR30627:SF24">
    <property type="entry name" value="PENICILLIN-BINDING PROTEIN 4B"/>
    <property type="match status" value="1"/>
</dbReference>
<dbReference type="Pfam" id="PF00905">
    <property type="entry name" value="Transpeptidase"/>
    <property type="match status" value="1"/>
</dbReference>
<dbReference type="EC" id="3.5.2.6" evidence="4 9"/>
<evidence type="ECO:0000256" key="8">
    <source>
        <dbReference type="ARBA" id="ARBA00023251"/>
    </source>
</evidence>
<name>A0ABU2DPL2_9MICC</name>
<sequence>MTLSADAQDPDSHRPRTTGSPAARLAGLGALSIGTALLLSACEGDQRPDPEATAEQLAEALTTGDFSDLSAAEGDLESLSSGVETVHEPFGDTAPEVTVAGLEVTEPEEDSVQPPRATVSLHHGWALDDLGAEGEVWEYETTAELVYAQEDETWQLEPDTEMILPEFTGEQGPSVSSVAPERGKILDGEGRALVSDRAVYSIGIDKTQILADLQAQDDSVTGNDDGGPTEEQQREAASALAELVGIDASTFADQVVGHGDDAFVEATVHRADSDEITAAEVEEIPGAVAREESMSLPLDEDLAPALVGTVGPVTAEDLEENPDLDPAALIGQSGVQASQEEALSGEDGLRISLAGDTLYESEPTDGEDVQISLDPQIQRLAQQVVADVGQESSIVALRPSDGALLAAAGQGYVGSGLQHLYAPGSTFKVVTALTMLREGLTPDSTVECPSSTVVHGQQFNNVPGYPSSSVGSIPFHTAVADSCNTVFANNSTDVDAEQLNQAAADLGLADNEDFGLPVQMGSVPADSEANLLAADMLGQGVVQASPLGMATVMASVASGQTVQPHLVVPDGASEDSNDGDDEDGGGSGLSEEEADALTELLEGTVDVGTLDGMESIPGEHVYAKTGTAEVGSGDDMYAHTWVIAFQGDLAVAIFVEDGDFGSTTNGPILHDFLSGVHEIREG</sequence>
<dbReference type="InterPro" id="IPR002137">
    <property type="entry name" value="Beta-lactam_class-D_AS"/>
</dbReference>
<dbReference type="Gene3D" id="3.40.710.10">
    <property type="entry name" value="DD-peptidase/beta-lactamase superfamily"/>
    <property type="match status" value="1"/>
</dbReference>
<dbReference type="Pfam" id="PF03717">
    <property type="entry name" value="PBP_dimer"/>
    <property type="match status" value="1"/>
</dbReference>
<dbReference type="InterPro" id="IPR005311">
    <property type="entry name" value="PBP_dimer"/>
</dbReference>
<accession>A0ABU2DPL2</accession>
<feature type="domain" description="Penicillin-binding protein dimerisation" evidence="12">
    <location>
        <begin position="179"/>
        <end position="351"/>
    </location>
</feature>
<feature type="region of interest" description="Disordered" evidence="10">
    <location>
        <begin position="1"/>
        <end position="24"/>
    </location>
</feature>
<gene>
    <name evidence="13" type="ORF">RIL96_02510</name>
</gene>
<evidence type="ECO:0000256" key="9">
    <source>
        <dbReference type="RuleBase" id="RU361140"/>
    </source>
</evidence>
<comment type="catalytic activity">
    <reaction evidence="9">
        <text>a beta-lactam + H2O = a substituted beta-amino acid</text>
        <dbReference type="Rhea" id="RHEA:20401"/>
        <dbReference type="ChEBI" id="CHEBI:15377"/>
        <dbReference type="ChEBI" id="CHEBI:35627"/>
        <dbReference type="ChEBI" id="CHEBI:140347"/>
        <dbReference type="EC" id="3.5.2.6"/>
    </reaction>
</comment>
<dbReference type="PROSITE" id="PS00337">
    <property type="entry name" value="BETA_LACTAMASE_D"/>
    <property type="match status" value="1"/>
</dbReference>
<evidence type="ECO:0000313" key="13">
    <source>
        <dbReference type="EMBL" id="MDR8018442.1"/>
    </source>
</evidence>
<keyword evidence="7" id="KW-0472">Membrane</keyword>
<comment type="caution">
    <text evidence="13">The sequence shown here is derived from an EMBL/GenBank/DDBJ whole genome shotgun (WGS) entry which is preliminary data.</text>
</comment>
<comment type="similarity">
    <text evidence="2">Belongs to the transpeptidase family.</text>
</comment>
<keyword evidence="5" id="KW-0732">Signal</keyword>
<evidence type="ECO:0000256" key="2">
    <source>
        <dbReference type="ARBA" id="ARBA00007171"/>
    </source>
</evidence>
<dbReference type="EMBL" id="JAVKGR010000001">
    <property type="protein sequence ID" value="MDR8018442.1"/>
    <property type="molecule type" value="Genomic_DNA"/>
</dbReference>
<evidence type="ECO:0000259" key="12">
    <source>
        <dbReference type="Pfam" id="PF03717"/>
    </source>
</evidence>
<feature type="region of interest" description="Disordered" evidence="10">
    <location>
        <begin position="43"/>
        <end position="98"/>
    </location>
</feature>
<evidence type="ECO:0000256" key="6">
    <source>
        <dbReference type="ARBA" id="ARBA00022801"/>
    </source>
</evidence>
<keyword evidence="8 9" id="KW-0046">Antibiotic resistance</keyword>
<feature type="domain" description="Penicillin-binding protein transpeptidase" evidence="11">
    <location>
        <begin position="393"/>
        <end position="673"/>
    </location>
</feature>
<dbReference type="PANTHER" id="PTHR30627">
    <property type="entry name" value="PEPTIDOGLYCAN D,D-TRANSPEPTIDASE"/>
    <property type="match status" value="1"/>
</dbReference>
<evidence type="ECO:0000256" key="3">
    <source>
        <dbReference type="ARBA" id="ARBA00007898"/>
    </source>
</evidence>
<feature type="region of interest" description="Disordered" evidence="10">
    <location>
        <begin position="566"/>
        <end position="593"/>
    </location>
</feature>
<evidence type="ECO:0000259" key="11">
    <source>
        <dbReference type="Pfam" id="PF00905"/>
    </source>
</evidence>
<evidence type="ECO:0000256" key="10">
    <source>
        <dbReference type="SAM" id="MobiDB-lite"/>
    </source>
</evidence>
<feature type="compositionally biased region" description="Low complexity" evidence="10">
    <location>
        <begin position="51"/>
        <end position="63"/>
    </location>
</feature>
<reference evidence="13 14" key="1">
    <citation type="submission" date="2023-09" db="EMBL/GenBank/DDBJ databases">
        <title>Description of three actinobacteria isolated from air of manufacturing shop in a pharmaceutical factory.</title>
        <authorList>
            <person name="Zhang D.-F."/>
        </authorList>
    </citation>
    <scope>NUCLEOTIDE SEQUENCE [LARGE SCALE GENOMIC DNA]</scope>
    <source>
        <strain evidence="13 14">LY-0111</strain>
    </source>
</reference>